<evidence type="ECO:0000256" key="5">
    <source>
        <dbReference type="ARBA" id="ARBA00023136"/>
    </source>
</evidence>
<comment type="similarity">
    <text evidence="2">Belongs to the drug/metabolite transporter (DMT) superfamily. 10 TMS drug/metabolite exporter (DME) (TC 2.A.7.3) family.</text>
</comment>
<feature type="transmembrane region" description="Helical" evidence="6">
    <location>
        <begin position="212"/>
        <end position="230"/>
    </location>
</feature>
<evidence type="ECO:0000259" key="7">
    <source>
        <dbReference type="Pfam" id="PF00892"/>
    </source>
</evidence>
<feature type="transmembrane region" description="Helical" evidence="6">
    <location>
        <begin position="70"/>
        <end position="90"/>
    </location>
</feature>
<feature type="transmembrane region" description="Helical" evidence="6">
    <location>
        <begin position="179"/>
        <end position="200"/>
    </location>
</feature>
<dbReference type="SUPFAM" id="SSF103481">
    <property type="entry name" value="Multidrug resistance efflux transporter EmrE"/>
    <property type="match status" value="2"/>
</dbReference>
<dbReference type="OrthoDB" id="7165334at2"/>
<evidence type="ECO:0000313" key="9">
    <source>
        <dbReference type="Proteomes" id="UP000248012"/>
    </source>
</evidence>
<dbReference type="InterPro" id="IPR037185">
    <property type="entry name" value="EmrE-like"/>
</dbReference>
<evidence type="ECO:0000256" key="3">
    <source>
        <dbReference type="ARBA" id="ARBA00022692"/>
    </source>
</evidence>
<evidence type="ECO:0000256" key="2">
    <source>
        <dbReference type="ARBA" id="ARBA00009853"/>
    </source>
</evidence>
<dbReference type="Gene3D" id="1.10.3730.20">
    <property type="match status" value="1"/>
</dbReference>
<name>A0A2V4MKL5_9RHOB</name>
<feature type="domain" description="EamA" evidence="7">
    <location>
        <begin position="8"/>
        <end position="141"/>
    </location>
</feature>
<keyword evidence="3 6" id="KW-0812">Transmembrane</keyword>
<dbReference type="AlphaFoldDB" id="A0A2V4MKL5"/>
<gene>
    <name evidence="8" type="ORF">DI396_11410</name>
</gene>
<sequence length="304" mass="33039">MVMSDNMRGALFMMLSMAGFTISDSLMKQLTVDLPLSQVILLRGIVTTALTLGLAWRMGALRMALPRREWGLVFWRLVGEIGAAYFFLTALKYMPLANMTAVMQSLPLTVTLAAAVLFREPVGWRRMGAILAGLFGVVLILQPGPEGFNHYSIYALVAVGFVTLRDLCTRRLSRETPSLLVTVITAVAVTGVFGVVSIGVEWQPVGGVQSAQLVASGSFVFVGYLCAITAMRSGDIAVVSPFRYTALIWALMLGWLVFGDWPSGVTMLGVMIVAGSGLYTLYRERQLRIRTEQLAARSGSTRGI</sequence>
<dbReference type="PANTHER" id="PTHR22911">
    <property type="entry name" value="ACYL-MALONYL CONDENSING ENZYME-RELATED"/>
    <property type="match status" value="1"/>
</dbReference>
<proteinExistence type="inferred from homology"/>
<feature type="domain" description="EamA" evidence="7">
    <location>
        <begin position="153"/>
        <end position="275"/>
    </location>
</feature>
<protein>
    <submittedName>
        <fullName evidence="8">EamA family transporter</fullName>
    </submittedName>
</protein>
<comment type="caution">
    <text evidence="8">The sequence shown here is derived from an EMBL/GenBank/DDBJ whole genome shotgun (WGS) entry which is preliminary data.</text>
</comment>
<dbReference type="GO" id="GO:0016020">
    <property type="term" value="C:membrane"/>
    <property type="evidence" value="ECO:0007669"/>
    <property type="project" value="UniProtKB-SubCell"/>
</dbReference>
<keyword evidence="9" id="KW-1185">Reference proteome</keyword>
<feature type="transmembrane region" description="Helical" evidence="6">
    <location>
        <begin position="264"/>
        <end position="282"/>
    </location>
</feature>
<dbReference type="Pfam" id="PF00892">
    <property type="entry name" value="EamA"/>
    <property type="match status" value="2"/>
</dbReference>
<feature type="transmembrane region" description="Helical" evidence="6">
    <location>
        <begin position="151"/>
        <end position="167"/>
    </location>
</feature>
<feature type="transmembrane region" description="Helical" evidence="6">
    <location>
        <begin position="127"/>
        <end position="145"/>
    </location>
</feature>
<evidence type="ECO:0000256" key="6">
    <source>
        <dbReference type="SAM" id="Phobius"/>
    </source>
</evidence>
<evidence type="ECO:0000256" key="1">
    <source>
        <dbReference type="ARBA" id="ARBA00004141"/>
    </source>
</evidence>
<evidence type="ECO:0000313" key="8">
    <source>
        <dbReference type="EMBL" id="PYC47161.1"/>
    </source>
</evidence>
<feature type="transmembrane region" description="Helical" evidence="6">
    <location>
        <begin position="242"/>
        <end position="258"/>
    </location>
</feature>
<feature type="transmembrane region" description="Helical" evidence="6">
    <location>
        <begin position="39"/>
        <end position="58"/>
    </location>
</feature>
<keyword evidence="5 6" id="KW-0472">Membrane</keyword>
<reference evidence="8 9" key="1">
    <citation type="submission" date="2018-05" db="EMBL/GenBank/DDBJ databases">
        <title>Oceanovita maritima gen. nov., sp. nov., a marine bacterium in the family Rhodobacteraceae isolated from surface seawater of Lundu port Xiamen, China.</title>
        <authorList>
            <person name="Hetharua B.H."/>
            <person name="Min D."/>
            <person name="Liao H."/>
            <person name="Tian Y."/>
        </authorList>
    </citation>
    <scope>NUCLEOTIDE SEQUENCE [LARGE SCALE GENOMIC DNA]</scope>
    <source>
        <strain evidence="8 9">FSX-11</strain>
    </source>
</reference>
<comment type="subcellular location">
    <subcellularLocation>
        <location evidence="1">Membrane</location>
        <topology evidence="1">Multi-pass membrane protein</topology>
    </subcellularLocation>
</comment>
<organism evidence="8 9">
    <name type="scientific">Litorivita pollutaquae</name>
    <dbReference type="NCBI Taxonomy" id="2200892"/>
    <lineage>
        <taxon>Bacteria</taxon>
        <taxon>Pseudomonadati</taxon>
        <taxon>Pseudomonadota</taxon>
        <taxon>Alphaproteobacteria</taxon>
        <taxon>Rhodobacterales</taxon>
        <taxon>Paracoccaceae</taxon>
        <taxon>Litorivita</taxon>
    </lineage>
</organism>
<dbReference type="InterPro" id="IPR000620">
    <property type="entry name" value="EamA_dom"/>
</dbReference>
<accession>A0A2V4MKL5</accession>
<dbReference type="PANTHER" id="PTHR22911:SF6">
    <property type="entry name" value="SOLUTE CARRIER FAMILY 35 MEMBER G1"/>
    <property type="match status" value="1"/>
</dbReference>
<dbReference type="EMBL" id="QFVT01000007">
    <property type="protein sequence ID" value="PYC47161.1"/>
    <property type="molecule type" value="Genomic_DNA"/>
</dbReference>
<keyword evidence="4 6" id="KW-1133">Transmembrane helix</keyword>
<evidence type="ECO:0000256" key="4">
    <source>
        <dbReference type="ARBA" id="ARBA00022989"/>
    </source>
</evidence>
<feature type="transmembrane region" description="Helical" evidence="6">
    <location>
        <begin position="96"/>
        <end position="118"/>
    </location>
</feature>
<dbReference type="Proteomes" id="UP000248012">
    <property type="component" value="Unassembled WGS sequence"/>
</dbReference>